<evidence type="ECO:0000259" key="2">
    <source>
        <dbReference type="PROSITE" id="PS50848"/>
    </source>
</evidence>
<dbReference type="Gene3D" id="3.30.530.20">
    <property type="match status" value="1"/>
</dbReference>
<evidence type="ECO:0000256" key="1">
    <source>
        <dbReference type="SAM" id="MobiDB-lite"/>
    </source>
</evidence>
<dbReference type="InParanoid" id="A0A2R5FYI0"/>
<evidence type="ECO:0000313" key="4">
    <source>
        <dbReference type="Proteomes" id="UP000241890"/>
    </source>
</evidence>
<dbReference type="SUPFAM" id="SSF55961">
    <property type="entry name" value="Bet v1-like"/>
    <property type="match status" value="1"/>
</dbReference>
<dbReference type="InterPro" id="IPR023393">
    <property type="entry name" value="START-like_dom_sf"/>
</dbReference>
<dbReference type="GO" id="GO:0008289">
    <property type="term" value="F:lipid binding"/>
    <property type="evidence" value="ECO:0007669"/>
    <property type="project" value="InterPro"/>
</dbReference>
<dbReference type="PANTHER" id="PTHR19308">
    <property type="entry name" value="PHOSPHATIDYLCHOLINE TRANSFER PROTEIN"/>
    <property type="match status" value="1"/>
</dbReference>
<dbReference type="InterPro" id="IPR051213">
    <property type="entry name" value="START_lipid_transfer"/>
</dbReference>
<dbReference type="Proteomes" id="UP000241890">
    <property type="component" value="Unassembled WGS sequence"/>
</dbReference>
<feature type="compositionally biased region" description="Acidic residues" evidence="1">
    <location>
        <begin position="117"/>
        <end position="140"/>
    </location>
</feature>
<keyword evidence="4" id="KW-1185">Reference proteome</keyword>
<dbReference type="Pfam" id="PF01852">
    <property type="entry name" value="START"/>
    <property type="match status" value="1"/>
</dbReference>
<reference evidence="3 4" key="1">
    <citation type="submission" date="2017-12" db="EMBL/GenBank/DDBJ databases">
        <title>Sequencing, de novo assembly and annotation of complete genome of a new Thraustochytrid species, strain FCC1311.</title>
        <authorList>
            <person name="Sedici K."/>
            <person name="Godart F."/>
            <person name="Aiese Cigliano R."/>
            <person name="Sanseverino W."/>
            <person name="Barakat M."/>
            <person name="Ortet P."/>
            <person name="Marechal E."/>
            <person name="Cagnac O."/>
            <person name="Amato A."/>
        </authorList>
    </citation>
    <scope>NUCLEOTIDE SEQUENCE [LARGE SCALE GENOMIC DNA]</scope>
</reference>
<organism evidence="3 4">
    <name type="scientific">Hondaea fermentalgiana</name>
    <dbReference type="NCBI Taxonomy" id="2315210"/>
    <lineage>
        <taxon>Eukaryota</taxon>
        <taxon>Sar</taxon>
        <taxon>Stramenopiles</taxon>
        <taxon>Bigyra</taxon>
        <taxon>Labyrinthulomycetes</taxon>
        <taxon>Thraustochytrida</taxon>
        <taxon>Thraustochytriidae</taxon>
        <taxon>Hondaea</taxon>
    </lineage>
</organism>
<evidence type="ECO:0000313" key="3">
    <source>
        <dbReference type="EMBL" id="GBG23816.1"/>
    </source>
</evidence>
<protein>
    <recommendedName>
        <fullName evidence="2">START domain-containing protein</fullName>
    </recommendedName>
</protein>
<dbReference type="AlphaFoldDB" id="A0A2R5FYI0"/>
<gene>
    <name evidence="3" type="ORF">FCC1311_000362</name>
</gene>
<sequence>MGIFSWWRGADYAQEREEARKSVSHAKLAFQRAKRSAMERVNEFARDPDGDLESFGKVTQLTGSTAWYQFWERSKGIPSELELYSGETMPWKEVASSSLAEVFAAASDDLTSTDATGNDDLDGGDDIVENDDDENADDAADNTATKAEETKDAQTWSEPKKVFWMGDVLGSSNTSRSTRSVPYVRVQARLDVPARVLLLTQIRASLAGESDPYLVYAREHYRFRGDQTILLHSIRDGPALCATRDFAELLAWEERADGTIVVAAVSIVNVVPRKSIPGVVRAQTRIRGMVIRPLVEEKRTLLGGKSIHSICDVVAVSSVDPRGWAPRWLWNASPRKTLANQLLGAERVAKRLVKEHQADQLVRQHIRNQISEEV</sequence>
<accession>A0A2R5FYI0</accession>
<feature type="domain" description="START" evidence="2">
    <location>
        <begin position="243"/>
        <end position="354"/>
    </location>
</feature>
<dbReference type="PANTHER" id="PTHR19308:SF14">
    <property type="entry name" value="START DOMAIN-CONTAINING PROTEIN"/>
    <property type="match status" value="1"/>
</dbReference>
<proteinExistence type="predicted"/>
<name>A0A2R5FYI0_9STRA</name>
<dbReference type="EMBL" id="BEYU01000001">
    <property type="protein sequence ID" value="GBG23816.1"/>
    <property type="molecule type" value="Genomic_DNA"/>
</dbReference>
<dbReference type="PROSITE" id="PS50848">
    <property type="entry name" value="START"/>
    <property type="match status" value="1"/>
</dbReference>
<comment type="caution">
    <text evidence="3">The sequence shown here is derived from an EMBL/GenBank/DDBJ whole genome shotgun (WGS) entry which is preliminary data.</text>
</comment>
<dbReference type="InterPro" id="IPR002913">
    <property type="entry name" value="START_lipid-bd_dom"/>
</dbReference>
<feature type="region of interest" description="Disordered" evidence="1">
    <location>
        <begin position="110"/>
        <end position="154"/>
    </location>
</feature>
<dbReference type="GO" id="GO:0005737">
    <property type="term" value="C:cytoplasm"/>
    <property type="evidence" value="ECO:0007669"/>
    <property type="project" value="UniProtKB-ARBA"/>
</dbReference>